<dbReference type="AlphaFoldDB" id="M3YAQ2"/>
<evidence type="ECO:0000256" key="1">
    <source>
        <dbReference type="SAM" id="MobiDB-lite"/>
    </source>
</evidence>
<proteinExistence type="predicted"/>
<feature type="compositionally biased region" description="Basic residues" evidence="1">
    <location>
        <begin position="10"/>
        <end position="19"/>
    </location>
</feature>
<dbReference type="EMBL" id="AEYP01095458">
    <property type="status" value="NOT_ANNOTATED_CDS"/>
    <property type="molecule type" value="Genomic_DNA"/>
</dbReference>
<reference evidence="2" key="1">
    <citation type="submission" date="2024-06" db="UniProtKB">
        <authorList>
            <consortium name="Ensembl"/>
        </authorList>
    </citation>
    <scope>IDENTIFICATION</scope>
</reference>
<name>M3YAQ2_MUSPF</name>
<organism evidence="2">
    <name type="scientific">Mustela putorius furo</name>
    <name type="common">European domestic ferret</name>
    <name type="synonym">Mustela furo</name>
    <dbReference type="NCBI Taxonomy" id="9669"/>
    <lineage>
        <taxon>Eukaryota</taxon>
        <taxon>Metazoa</taxon>
        <taxon>Chordata</taxon>
        <taxon>Craniata</taxon>
        <taxon>Vertebrata</taxon>
        <taxon>Euteleostomi</taxon>
        <taxon>Mammalia</taxon>
        <taxon>Eutheria</taxon>
        <taxon>Laurasiatheria</taxon>
        <taxon>Carnivora</taxon>
        <taxon>Caniformia</taxon>
        <taxon>Musteloidea</taxon>
        <taxon>Mustelidae</taxon>
        <taxon>Mustelinae</taxon>
        <taxon>Mustela</taxon>
    </lineage>
</organism>
<protein>
    <submittedName>
        <fullName evidence="2">Uncharacterized protein</fullName>
    </submittedName>
</protein>
<dbReference type="InParanoid" id="M3YAQ2"/>
<accession>M3YAQ2</accession>
<feature type="region of interest" description="Disordered" evidence="1">
    <location>
        <begin position="73"/>
        <end position="113"/>
    </location>
</feature>
<evidence type="ECO:0000313" key="2">
    <source>
        <dbReference type="Ensembl" id="ENSMPUP00000008409.1"/>
    </source>
</evidence>
<feature type="region of interest" description="Disordered" evidence="1">
    <location>
        <begin position="1"/>
        <end position="50"/>
    </location>
</feature>
<feature type="compositionally biased region" description="Polar residues" evidence="1">
    <location>
        <begin position="94"/>
        <end position="113"/>
    </location>
</feature>
<dbReference type="HOGENOM" id="CLU_1849720_0_0_1"/>
<dbReference type="Ensembl" id="ENSMPUT00000008544.1">
    <property type="protein sequence ID" value="ENSMPUP00000008409.1"/>
    <property type="gene ID" value="ENSMPUG00000008473.1"/>
</dbReference>
<sequence length="139" mass="15339">NSRVEDLRHLTSRVRHKSREHPARVSVPRSLPLAETRGRPSRGRLARTRCSGHEPACRTSSAALWFRKDLAKTSGAPQWGRGGNSGPCRKPRGTAQSGVAPSLSRTPRSFTNDQEPFLLLKNTAFMSSASTYNNKPLHP</sequence>